<dbReference type="RefSeq" id="WP_058352919.1">
    <property type="nucleotide sequence ID" value="NZ_CABMMD010000159.1"/>
</dbReference>
<sequence>MYEYEYNRRDKPKCCKDCENYQPRWKYRFCFFARCPYKLKDTTFRRTPLKKEYFPQKEVVRMSDV</sequence>
<gene>
    <name evidence="1" type="ORF">ASU35_11315</name>
</gene>
<organism evidence="1 2">
    <name type="scientific">Acetivibrio ethanolgignens</name>
    <dbReference type="NCBI Taxonomy" id="290052"/>
    <lineage>
        <taxon>Bacteria</taxon>
        <taxon>Bacillati</taxon>
        <taxon>Bacillota</taxon>
        <taxon>Clostridia</taxon>
        <taxon>Eubacteriales</taxon>
        <taxon>Oscillospiraceae</taxon>
        <taxon>Acetivibrio</taxon>
    </lineage>
</organism>
<dbReference type="Proteomes" id="UP000054874">
    <property type="component" value="Unassembled WGS sequence"/>
</dbReference>
<name>A0A0V8QED9_9FIRM</name>
<evidence type="ECO:0000313" key="1">
    <source>
        <dbReference type="EMBL" id="KSV58826.1"/>
    </source>
</evidence>
<accession>A0A0V8QED9</accession>
<dbReference type="AlphaFoldDB" id="A0A0V8QED9"/>
<proteinExistence type="predicted"/>
<evidence type="ECO:0000313" key="2">
    <source>
        <dbReference type="Proteomes" id="UP000054874"/>
    </source>
</evidence>
<reference evidence="1 2" key="1">
    <citation type="submission" date="2015-11" db="EMBL/GenBank/DDBJ databases">
        <title>Butyribacter intestini gen. nov., sp. nov., a butyric acid-producing bacterium of the family Lachnospiraceae isolated from the human faeces.</title>
        <authorList>
            <person name="Zou Y."/>
            <person name="Xue W."/>
            <person name="Luo G."/>
            <person name="Lv M."/>
        </authorList>
    </citation>
    <scope>NUCLEOTIDE SEQUENCE [LARGE SCALE GENOMIC DNA]</scope>
    <source>
        <strain evidence="1 2">ACET-33324</strain>
    </source>
</reference>
<dbReference type="OrthoDB" id="2055075at2"/>
<comment type="caution">
    <text evidence="1">The sequence shown here is derived from an EMBL/GenBank/DDBJ whole genome shotgun (WGS) entry which is preliminary data.</text>
</comment>
<dbReference type="EMBL" id="LNAM01000159">
    <property type="protein sequence ID" value="KSV58826.1"/>
    <property type="molecule type" value="Genomic_DNA"/>
</dbReference>
<keyword evidence="2" id="KW-1185">Reference proteome</keyword>
<protein>
    <submittedName>
        <fullName evidence="1">Uncharacterized protein</fullName>
    </submittedName>
</protein>